<name>K3XAA8_GLOUD</name>
<protein>
    <recommendedName>
        <fullName evidence="2">LicD/FKTN/FKRP nucleotidyltransferase domain-containing protein</fullName>
    </recommendedName>
</protein>
<dbReference type="InterPro" id="IPR007074">
    <property type="entry name" value="LicD/FKTN/FKRP_NTP_transf"/>
</dbReference>
<reference evidence="3" key="3">
    <citation type="submission" date="2015-02" db="UniProtKB">
        <authorList>
            <consortium name="EnsemblProtists"/>
        </authorList>
    </citation>
    <scope>IDENTIFICATION</scope>
    <source>
        <strain evidence="3">DAOM BR144</strain>
    </source>
</reference>
<keyword evidence="4" id="KW-1185">Reference proteome</keyword>
<evidence type="ECO:0000313" key="3">
    <source>
        <dbReference type="EnsemblProtists" id="PYU1_T014157"/>
    </source>
</evidence>
<dbReference type="HOGENOM" id="CLU_080041_0_0_1"/>
<dbReference type="InParanoid" id="K3XAA8"/>
<reference evidence="4" key="1">
    <citation type="journal article" date="2010" name="Genome Biol.">
        <title>Genome sequence of the necrotrophic plant pathogen Pythium ultimum reveals original pathogenicity mechanisms and effector repertoire.</title>
        <authorList>
            <person name="Levesque C.A."/>
            <person name="Brouwer H."/>
            <person name="Cano L."/>
            <person name="Hamilton J.P."/>
            <person name="Holt C."/>
            <person name="Huitema E."/>
            <person name="Raffaele S."/>
            <person name="Robideau G.P."/>
            <person name="Thines M."/>
            <person name="Win J."/>
            <person name="Zerillo M.M."/>
            <person name="Beakes G.W."/>
            <person name="Boore J.L."/>
            <person name="Busam D."/>
            <person name="Dumas B."/>
            <person name="Ferriera S."/>
            <person name="Fuerstenberg S.I."/>
            <person name="Gachon C.M."/>
            <person name="Gaulin E."/>
            <person name="Govers F."/>
            <person name="Grenville-Briggs L."/>
            <person name="Horner N."/>
            <person name="Hostetler J."/>
            <person name="Jiang R.H."/>
            <person name="Johnson J."/>
            <person name="Krajaejun T."/>
            <person name="Lin H."/>
            <person name="Meijer H.J."/>
            <person name="Moore B."/>
            <person name="Morris P."/>
            <person name="Phuntmart V."/>
            <person name="Puiu D."/>
            <person name="Shetty J."/>
            <person name="Stajich J.E."/>
            <person name="Tripathy S."/>
            <person name="Wawra S."/>
            <person name="van West P."/>
            <person name="Whitty B.R."/>
            <person name="Coutinho P.M."/>
            <person name="Henrissat B."/>
            <person name="Martin F."/>
            <person name="Thomas P.D."/>
            <person name="Tyler B.M."/>
            <person name="De Vries R.P."/>
            <person name="Kamoun S."/>
            <person name="Yandell M."/>
            <person name="Tisserat N."/>
            <person name="Buell C.R."/>
        </authorList>
    </citation>
    <scope>NUCLEOTIDE SEQUENCE</scope>
    <source>
        <strain evidence="4">DAOM:BR144</strain>
    </source>
</reference>
<dbReference type="EMBL" id="ADOS01001529">
    <property type="status" value="NOT_ANNOTATED_CDS"/>
    <property type="molecule type" value="Genomic_DNA"/>
</dbReference>
<dbReference type="EnsemblProtists" id="PYU1_T014157">
    <property type="protein sequence ID" value="PYU1_T014157"/>
    <property type="gene ID" value="PYU1_G014127"/>
</dbReference>
<dbReference type="VEuPathDB" id="FungiDB:PYU1_G014127"/>
<organism evidence="3 4">
    <name type="scientific">Globisporangium ultimum (strain ATCC 200006 / CBS 805.95 / DAOM BR144)</name>
    <name type="common">Pythium ultimum</name>
    <dbReference type="NCBI Taxonomy" id="431595"/>
    <lineage>
        <taxon>Eukaryota</taxon>
        <taxon>Sar</taxon>
        <taxon>Stramenopiles</taxon>
        <taxon>Oomycota</taxon>
        <taxon>Peronosporomycetes</taxon>
        <taxon>Pythiales</taxon>
        <taxon>Pythiaceae</taxon>
        <taxon>Globisporangium</taxon>
    </lineage>
</organism>
<dbReference type="eggNOG" id="ENOG502S0T2">
    <property type="taxonomic scope" value="Eukaryota"/>
</dbReference>
<reference evidence="4" key="2">
    <citation type="submission" date="2010-04" db="EMBL/GenBank/DDBJ databases">
        <authorList>
            <person name="Buell R."/>
            <person name="Hamilton J."/>
            <person name="Hostetler J."/>
        </authorList>
    </citation>
    <scope>NUCLEOTIDE SEQUENCE [LARGE SCALE GENOMIC DNA]</scope>
    <source>
        <strain evidence="4">DAOM:BR144</strain>
    </source>
</reference>
<evidence type="ECO:0000256" key="1">
    <source>
        <dbReference type="SAM" id="MobiDB-lite"/>
    </source>
</evidence>
<evidence type="ECO:0000313" key="4">
    <source>
        <dbReference type="Proteomes" id="UP000019132"/>
    </source>
</evidence>
<dbReference type="InterPro" id="IPR052942">
    <property type="entry name" value="LPS_cholinephosphotransferase"/>
</dbReference>
<proteinExistence type="predicted"/>
<dbReference type="Proteomes" id="UP000019132">
    <property type="component" value="Unassembled WGS sequence"/>
</dbReference>
<feature type="region of interest" description="Disordered" evidence="1">
    <location>
        <begin position="1"/>
        <end position="28"/>
    </location>
</feature>
<dbReference type="PANTHER" id="PTHR43404">
    <property type="entry name" value="LIPOPOLYSACCHARIDE CHOLINEPHOSPHOTRANSFERASE LICD"/>
    <property type="match status" value="1"/>
</dbReference>
<dbReference type="AlphaFoldDB" id="K3XAA8"/>
<evidence type="ECO:0000259" key="2">
    <source>
        <dbReference type="Pfam" id="PF04991"/>
    </source>
</evidence>
<dbReference type="PANTHER" id="PTHR43404:SF1">
    <property type="entry name" value="MNN4P"/>
    <property type="match status" value="1"/>
</dbReference>
<feature type="domain" description="LicD/FKTN/FKRP nucleotidyltransferase" evidence="2">
    <location>
        <begin position="84"/>
        <end position="177"/>
    </location>
</feature>
<dbReference type="Pfam" id="PF04991">
    <property type="entry name" value="LicD"/>
    <property type="match status" value="1"/>
</dbReference>
<sequence>MAPQTASALESVHEPGAFDTDTDNEDPSSALDIELQQKYDEDCVKMVAHHLEKLFIKPDLCVSRKRMQQILIDLVFTATDVFAANNITSFLDSGTLLGAHRHKSVIPFDVDSDMAIDAAGYEKLKATPIQFPPEYYLQVFGTPIHPTGTRYIEIPARLIHRESALYLDIFVYNDSVDADGTKWTGPLPAGAFINCAKCPRLEETRWEFKLPYEWVYPLKDCRFAKRTLKCPAETEKYLEYMFGPKYMTPVKYGGD</sequence>
<dbReference type="GO" id="GO:0009100">
    <property type="term" value="P:glycoprotein metabolic process"/>
    <property type="evidence" value="ECO:0007669"/>
    <property type="project" value="UniProtKB-ARBA"/>
</dbReference>
<dbReference type="STRING" id="431595.K3XAA8"/>
<accession>K3XAA8</accession>